<dbReference type="InterPro" id="IPR032675">
    <property type="entry name" value="LRR_dom_sf"/>
</dbReference>
<keyword evidence="8" id="KW-1185">Reference proteome</keyword>
<dbReference type="EMBL" id="OU503048">
    <property type="protein sequence ID" value="CAI9775118.1"/>
    <property type="molecule type" value="Genomic_DNA"/>
</dbReference>
<comment type="subcellular location">
    <subcellularLocation>
        <location evidence="1">Membrane</location>
    </subcellularLocation>
</comment>
<dbReference type="Gene3D" id="3.80.10.10">
    <property type="entry name" value="Ribonuclease Inhibitor"/>
    <property type="match status" value="1"/>
</dbReference>
<dbReference type="PANTHER" id="PTHR27008">
    <property type="entry name" value="OS04G0122200 PROTEIN"/>
    <property type="match status" value="1"/>
</dbReference>
<keyword evidence="6" id="KW-0472">Membrane</keyword>
<evidence type="ECO:0000256" key="6">
    <source>
        <dbReference type="ARBA" id="ARBA00023136"/>
    </source>
</evidence>
<dbReference type="GO" id="GO:0016020">
    <property type="term" value="C:membrane"/>
    <property type="evidence" value="ECO:0007669"/>
    <property type="project" value="UniProtKB-SubCell"/>
</dbReference>
<dbReference type="InterPro" id="IPR001611">
    <property type="entry name" value="Leu-rich_rpt"/>
</dbReference>
<reference evidence="7" key="1">
    <citation type="submission" date="2023-05" db="EMBL/GenBank/DDBJ databases">
        <authorList>
            <person name="Huff M."/>
        </authorList>
    </citation>
    <scope>NUCLEOTIDE SEQUENCE</scope>
</reference>
<gene>
    <name evidence="7" type="ORF">FPE_LOCUS22548</name>
</gene>
<keyword evidence="2" id="KW-0433">Leucine-rich repeat</keyword>
<protein>
    <submittedName>
        <fullName evidence="7">Uncharacterized protein</fullName>
    </submittedName>
</protein>
<dbReference type="InterPro" id="IPR051809">
    <property type="entry name" value="Plant_receptor-like_S/T_kinase"/>
</dbReference>
<evidence type="ECO:0000256" key="4">
    <source>
        <dbReference type="ARBA" id="ARBA00022737"/>
    </source>
</evidence>
<keyword evidence="3" id="KW-0812">Transmembrane</keyword>
<sequence>MNVRFRVAETSRPIRSSSFSSFSSSNPDIVSTALFFPDRSLSLGRLIGIQPNSLCELPSLGILQLNQTEISGRIPKCLGNVLSLREIYLSSNRLNSSLPSSLWNLKNLLTLNLSSNSFTGSIPKEVKNLEAAIAIDLNP</sequence>
<evidence type="ECO:0000256" key="2">
    <source>
        <dbReference type="ARBA" id="ARBA00022614"/>
    </source>
</evidence>
<evidence type="ECO:0000256" key="5">
    <source>
        <dbReference type="ARBA" id="ARBA00022989"/>
    </source>
</evidence>
<organism evidence="7 8">
    <name type="scientific">Fraxinus pennsylvanica</name>
    <dbReference type="NCBI Taxonomy" id="56036"/>
    <lineage>
        <taxon>Eukaryota</taxon>
        <taxon>Viridiplantae</taxon>
        <taxon>Streptophyta</taxon>
        <taxon>Embryophyta</taxon>
        <taxon>Tracheophyta</taxon>
        <taxon>Spermatophyta</taxon>
        <taxon>Magnoliopsida</taxon>
        <taxon>eudicotyledons</taxon>
        <taxon>Gunneridae</taxon>
        <taxon>Pentapetalae</taxon>
        <taxon>asterids</taxon>
        <taxon>lamiids</taxon>
        <taxon>Lamiales</taxon>
        <taxon>Oleaceae</taxon>
        <taxon>Oleeae</taxon>
        <taxon>Fraxinus</taxon>
    </lineage>
</organism>
<dbReference type="Pfam" id="PF00560">
    <property type="entry name" value="LRR_1"/>
    <property type="match status" value="2"/>
</dbReference>
<evidence type="ECO:0000313" key="7">
    <source>
        <dbReference type="EMBL" id="CAI9775118.1"/>
    </source>
</evidence>
<dbReference type="SUPFAM" id="SSF52058">
    <property type="entry name" value="L domain-like"/>
    <property type="match status" value="1"/>
</dbReference>
<dbReference type="AlphaFoldDB" id="A0AAD1ZSQ1"/>
<dbReference type="FunFam" id="3.80.10.10:FF:000383">
    <property type="entry name" value="Leucine-rich repeat receptor protein kinase EMS1"/>
    <property type="match status" value="1"/>
</dbReference>
<accession>A0AAD1ZSQ1</accession>
<dbReference type="Proteomes" id="UP000834106">
    <property type="component" value="Chromosome 13"/>
</dbReference>
<dbReference type="PANTHER" id="PTHR27008:SF602">
    <property type="entry name" value="LRR RECEPTOR-LIKE SERINE_THREONINE-PROTEIN KINASE EFR"/>
    <property type="match status" value="1"/>
</dbReference>
<proteinExistence type="predicted"/>
<keyword evidence="4" id="KW-0677">Repeat</keyword>
<name>A0AAD1ZSQ1_9LAMI</name>
<evidence type="ECO:0000313" key="8">
    <source>
        <dbReference type="Proteomes" id="UP000834106"/>
    </source>
</evidence>
<evidence type="ECO:0000256" key="3">
    <source>
        <dbReference type="ARBA" id="ARBA00022692"/>
    </source>
</evidence>
<evidence type="ECO:0000256" key="1">
    <source>
        <dbReference type="ARBA" id="ARBA00004370"/>
    </source>
</evidence>
<keyword evidence="5" id="KW-1133">Transmembrane helix</keyword>